<feature type="repeat" description="ANK" evidence="3">
    <location>
        <begin position="1024"/>
        <end position="1056"/>
    </location>
</feature>
<dbReference type="SUPFAM" id="SSF48403">
    <property type="entry name" value="Ankyrin repeat"/>
    <property type="match status" value="2"/>
</dbReference>
<dbReference type="InterPro" id="IPR002110">
    <property type="entry name" value="Ankyrin_rpt"/>
</dbReference>
<feature type="repeat" description="ANK" evidence="3">
    <location>
        <begin position="1199"/>
        <end position="1231"/>
    </location>
</feature>
<keyword evidence="1" id="KW-0677">Repeat</keyword>
<dbReference type="InterPro" id="IPR056884">
    <property type="entry name" value="NPHP3-like_N"/>
</dbReference>
<feature type="repeat" description="ANK" evidence="3">
    <location>
        <begin position="1302"/>
        <end position="1334"/>
    </location>
</feature>
<reference evidence="6" key="2">
    <citation type="submission" date="2023-05" db="EMBL/GenBank/DDBJ databases">
        <authorList>
            <consortium name="Lawrence Berkeley National Laboratory"/>
            <person name="Steindorff A."/>
            <person name="Hensen N."/>
            <person name="Bonometti L."/>
            <person name="Westerberg I."/>
            <person name="Brannstrom I.O."/>
            <person name="Guillou S."/>
            <person name="Cros-Aarteil S."/>
            <person name="Calhoun S."/>
            <person name="Haridas S."/>
            <person name="Kuo A."/>
            <person name="Mondo S."/>
            <person name="Pangilinan J."/>
            <person name="Riley R."/>
            <person name="Labutti K."/>
            <person name="Andreopoulos B."/>
            <person name="Lipzen A."/>
            <person name="Chen C."/>
            <person name="Yanf M."/>
            <person name="Daum C."/>
            <person name="Ng V."/>
            <person name="Clum A."/>
            <person name="Ohm R."/>
            <person name="Martin F."/>
            <person name="Silar P."/>
            <person name="Natvig D."/>
            <person name="Lalanne C."/>
            <person name="Gautier V."/>
            <person name="Ament-Velasquez S.L."/>
            <person name="Kruys A."/>
            <person name="Hutchinson M.I."/>
            <person name="Powell A.J."/>
            <person name="Barry K."/>
            <person name="Miller A.N."/>
            <person name="Grigoriev I.V."/>
            <person name="Debuchy R."/>
            <person name="Gladieux P."/>
            <person name="Thoren M.H."/>
            <person name="Johannesson H."/>
        </authorList>
    </citation>
    <scope>NUCLEOTIDE SEQUENCE</scope>
    <source>
        <strain evidence="6">PSN243</strain>
    </source>
</reference>
<dbReference type="Pfam" id="PF24883">
    <property type="entry name" value="NPHP3_N"/>
    <property type="match status" value="1"/>
</dbReference>
<dbReference type="PANTHER" id="PTHR24198">
    <property type="entry name" value="ANKYRIN REPEAT AND PROTEIN KINASE DOMAIN-CONTAINING PROTEIN"/>
    <property type="match status" value="1"/>
</dbReference>
<dbReference type="Gene3D" id="1.25.40.20">
    <property type="entry name" value="Ankyrin repeat-containing domain"/>
    <property type="match status" value="3"/>
</dbReference>
<feature type="domain" description="Nephrocystin 3-like N-terminal" evidence="5">
    <location>
        <begin position="365"/>
        <end position="518"/>
    </location>
</feature>
<evidence type="ECO:0000256" key="4">
    <source>
        <dbReference type="SAM" id="MobiDB-lite"/>
    </source>
</evidence>
<evidence type="ECO:0000313" key="7">
    <source>
        <dbReference type="Proteomes" id="UP001321760"/>
    </source>
</evidence>
<proteinExistence type="predicted"/>
<dbReference type="EMBL" id="MU865980">
    <property type="protein sequence ID" value="KAK4444208.1"/>
    <property type="molecule type" value="Genomic_DNA"/>
</dbReference>
<dbReference type="InterPro" id="IPR036770">
    <property type="entry name" value="Ankyrin_rpt-contain_sf"/>
</dbReference>
<dbReference type="Proteomes" id="UP001321760">
    <property type="component" value="Unassembled WGS sequence"/>
</dbReference>
<dbReference type="PANTHER" id="PTHR24198:SF165">
    <property type="entry name" value="ANKYRIN REPEAT-CONTAINING PROTEIN-RELATED"/>
    <property type="match status" value="1"/>
</dbReference>
<dbReference type="SUPFAM" id="SSF53474">
    <property type="entry name" value="alpha/beta-Hydrolases"/>
    <property type="match status" value="1"/>
</dbReference>
<dbReference type="PROSITE" id="PS50088">
    <property type="entry name" value="ANK_REPEAT"/>
    <property type="match status" value="6"/>
</dbReference>
<feature type="compositionally biased region" description="Acidic residues" evidence="4">
    <location>
        <begin position="70"/>
        <end position="80"/>
    </location>
</feature>
<reference evidence="6" key="1">
    <citation type="journal article" date="2023" name="Mol. Phylogenet. Evol.">
        <title>Genome-scale phylogeny and comparative genomics of the fungal order Sordariales.</title>
        <authorList>
            <person name="Hensen N."/>
            <person name="Bonometti L."/>
            <person name="Westerberg I."/>
            <person name="Brannstrom I.O."/>
            <person name="Guillou S."/>
            <person name="Cros-Aarteil S."/>
            <person name="Calhoun S."/>
            <person name="Haridas S."/>
            <person name="Kuo A."/>
            <person name="Mondo S."/>
            <person name="Pangilinan J."/>
            <person name="Riley R."/>
            <person name="LaButti K."/>
            <person name="Andreopoulos B."/>
            <person name="Lipzen A."/>
            <person name="Chen C."/>
            <person name="Yan M."/>
            <person name="Daum C."/>
            <person name="Ng V."/>
            <person name="Clum A."/>
            <person name="Steindorff A."/>
            <person name="Ohm R.A."/>
            <person name="Martin F."/>
            <person name="Silar P."/>
            <person name="Natvig D.O."/>
            <person name="Lalanne C."/>
            <person name="Gautier V."/>
            <person name="Ament-Velasquez S.L."/>
            <person name="Kruys A."/>
            <person name="Hutchinson M.I."/>
            <person name="Powell A.J."/>
            <person name="Barry K."/>
            <person name="Miller A.N."/>
            <person name="Grigoriev I.V."/>
            <person name="Debuchy R."/>
            <person name="Gladieux P."/>
            <person name="Hiltunen Thoren M."/>
            <person name="Johannesson H."/>
        </authorList>
    </citation>
    <scope>NUCLEOTIDE SEQUENCE</scope>
    <source>
        <strain evidence="6">PSN243</strain>
    </source>
</reference>
<comment type="caution">
    <text evidence="6">The sequence shown here is derived from an EMBL/GenBank/DDBJ whole genome shotgun (WGS) entry which is preliminary data.</text>
</comment>
<organism evidence="6 7">
    <name type="scientific">Podospora aff. communis PSN243</name>
    <dbReference type="NCBI Taxonomy" id="3040156"/>
    <lineage>
        <taxon>Eukaryota</taxon>
        <taxon>Fungi</taxon>
        <taxon>Dikarya</taxon>
        <taxon>Ascomycota</taxon>
        <taxon>Pezizomycotina</taxon>
        <taxon>Sordariomycetes</taxon>
        <taxon>Sordariomycetidae</taxon>
        <taxon>Sordariales</taxon>
        <taxon>Podosporaceae</taxon>
        <taxon>Podospora</taxon>
    </lineage>
</organism>
<feature type="repeat" description="ANK" evidence="3">
    <location>
        <begin position="1264"/>
        <end position="1296"/>
    </location>
</feature>
<feature type="region of interest" description="Disordered" evidence="4">
    <location>
        <begin position="1"/>
        <end position="86"/>
    </location>
</feature>
<evidence type="ECO:0000256" key="3">
    <source>
        <dbReference type="PROSITE-ProRule" id="PRU00023"/>
    </source>
</evidence>
<dbReference type="Pfam" id="PF12796">
    <property type="entry name" value="Ank_2"/>
    <property type="match status" value="4"/>
</dbReference>
<keyword evidence="2 3" id="KW-0040">ANK repeat</keyword>
<evidence type="ECO:0000313" key="6">
    <source>
        <dbReference type="EMBL" id="KAK4444208.1"/>
    </source>
</evidence>
<feature type="compositionally biased region" description="Low complexity" evidence="4">
    <location>
        <begin position="18"/>
        <end position="40"/>
    </location>
</feature>
<feature type="repeat" description="ANK" evidence="3">
    <location>
        <begin position="1231"/>
        <end position="1263"/>
    </location>
</feature>
<dbReference type="SMART" id="SM00248">
    <property type="entry name" value="ANK"/>
    <property type="match status" value="10"/>
</dbReference>
<evidence type="ECO:0000259" key="5">
    <source>
        <dbReference type="Pfam" id="PF24883"/>
    </source>
</evidence>
<dbReference type="PROSITE" id="PS50297">
    <property type="entry name" value="ANK_REP_REGION"/>
    <property type="match status" value="4"/>
</dbReference>
<evidence type="ECO:0000256" key="2">
    <source>
        <dbReference type="ARBA" id="ARBA00023043"/>
    </source>
</evidence>
<protein>
    <submittedName>
        <fullName evidence="6">Ankyrin repeat-containing domain protein</fullName>
    </submittedName>
</protein>
<evidence type="ECO:0000256" key="1">
    <source>
        <dbReference type="ARBA" id="ARBA00022737"/>
    </source>
</evidence>
<name>A0AAV9G9Y8_9PEZI</name>
<gene>
    <name evidence="6" type="ORF">QBC34DRAFT_385484</name>
</gene>
<keyword evidence="7" id="KW-1185">Reference proteome</keyword>
<dbReference type="InterPro" id="IPR029058">
    <property type="entry name" value="AB_hydrolase_fold"/>
</dbReference>
<sequence>MSDVDEEMDEARTPPSPRSTHSTRSGSHFSSLFSSRASSLNGDYTPSQQRQRRSAHGVHLALPPRANPDSDWEDEPGEDESQSRHQVDFVVVPGMYHTRDSYFETFGWVYDYAGPYKHRVLTYEYDGNNLFTGLHYRDTIRQPALRLLHGLSALREHQQRRPICFVSCDFGGMVVKEALALASLDPARWADIFGMARILFFHNCPHRCRSVDDMRKRLASLHFVDHQAGRMSDDRARVPDTYRMAQTVLDVNASFIESKVLLHAYPVSILPAFRPTGEKDGEGLGGYCGFFDLPLETRIVQPDRGTRRILDTVDKLVTQFQIEYGDEELAEERVLLSLASPLFPFEQSYDQIPSRTVGRDDGCSLRRWLDHRGPNILYIHGTGAVQHASEEVYEALNSHDWQHQMAVLYFSFNRSDPRRNSVLNMASTFLAQMVCLFPQDREAHNISLSNIMSLHTWTEADTLRWLARCTHRAGFRDAVLILNHLDECPAESRERLFARFKAMARYSEWPLKMVVTSREPGALLPELGDAPFTELLANVQMDPFSCKESIMPKGYMPPLDLPLDPLALVYEQDWNTLSGIDPVARSLLCRQILADSAWPAERYLEGILGYDPSQMPKGAWDDQSLARLLDRLLRRIPSDLPVRSILRWTMHANWPLSLDQLAVIVGMPPRYIPHPSDEPVAALSSTLDTWFAGFMHIAPDGSVVVADRWRDVMSKQKAESGQVFMWEEVADTAHYDIVRFLLHHLTRPGLSDVVDDLCYVSQTYGACVSVNRGNLHTYALQAWPIPFLELTSVQRKELAGLFADAEVQRNMARGYWALENRITRTTEPQSLYPVLAGYGILDAVDPRDADDVSLALVWAASKGRQSAVESLLREHEFDEPALRSALVCAAGSGDEQTFTAIARYSMSLMRHTGDPEGSWISTIFIRAVSLGLVPLAEEVLEFVDHPSFVEKVGFTELVDLAIQGGHPNMVKFLLSHTPNADATHTSNGLLHSMVLEGFTPDEIIKFAKPLIRQGLLDVNAMDSIGRTALYLASQRGHHGMVKALLDMEADPNLTLPTPRLWSPLGIAAACGYTRCVRHLLKRGADANLAASSNGTALSFAAVKGQVDICRLMLEEAAADPNSPLISPSIIILILGQNPGPDDEVRLKTIELLLDHGADADRVDSDGNPLLSRVLKYDLAGEVCEQLLDHGADINQCDAEGWTPLHHAVLEDLNIIAHLLVLRGANINCVANKGSPVHLAVHVNNVDMLDMLLQSGADANLVRGHGVTPLMDAADVGKEEALELLLECGVADAAVDAAGEGYHGWTALFFAIRYGSVRSVQILANAGVNLQHVANGMPALHFAALNSSPKLGVLLENVGRVDINQRDDKGRTLLHLRKLPYSTFKSLVRLGVDLDATDYRGRTPLAALQSFGDRVSDKKARYILKYIARRDEA</sequence>
<feature type="repeat" description="ANK" evidence="3">
    <location>
        <begin position="1059"/>
        <end position="1091"/>
    </location>
</feature>
<accession>A0AAV9G9Y8</accession>